<dbReference type="GO" id="GO:0070005">
    <property type="term" value="F:cysteine-type aminopeptidase activity"/>
    <property type="evidence" value="ECO:0007669"/>
    <property type="project" value="InterPro"/>
</dbReference>
<comment type="caution">
    <text evidence="7">The sequence shown here is derived from an EMBL/GenBank/DDBJ whole genome shotgun (WGS) entry which is preliminary data.</text>
</comment>
<dbReference type="GO" id="GO:0043418">
    <property type="term" value="P:homocysteine catabolic process"/>
    <property type="evidence" value="ECO:0007669"/>
    <property type="project" value="TreeGrafter"/>
</dbReference>
<dbReference type="GeneID" id="98308491"/>
<gene>
    <name evidence="7" type="ORF">FD50_GL001133</name>
</gene>
<dbReference type="InterPro" id="IPR025660">
    <property type="entry name" value="Pept_his_AS"/>
</dbReference>
<dbReference type="InterPro" id="IPR004134">
    <property type="entry name" value="Peptidase_C1B"/>
</dbReference>
<feature type="active site" evidence="6">
    <location>
        <position position="383"/>
    </location>
</feature>
<dbReference type="Gene3D" id="3.90.70.10">
    <property type="entry name" value="Cysteine proteinases"/>
    <property type="match status" value="1"/>
</dbReference>
<evidence type="ECO:0000256" key="2">
    <source>
        <dbReference type="ARBA" id="ARBA00022670"/>
    </source>
</evidence>
<dbReference type="STRING" id="1423801.FD50_GL001133"/>
<evidence type="ECO:0000256" key="5">
    <source>
        <dbReference type="PIRNR" id="PIRNR005700"/>
    </source>
</evidence>
<evidence type="ECO:0000256" key="1">
    <source>
        <dbReference type="ARBA" id="ARBA00004496"/>
    </source>
</evidence>
<dbReference type="GO" id="GO:0009636">
    <property type="term" value="P:response to toxic substance"/>
    <property type="evidence" value="ECO:0007669"/>
    <property type="project" value="TreeGrafter"/>
</dbReference>
<organism evidence="7 8">
    <name type="scientific">Liquorilactobacillus satsumensis DSM 16230 = JCM 12392</name>
    <dbReference type="NCBI Taxonomy" id="1423801"/>
    <lineage>
        <taxon>Bacteria</taxon>
        <taxon>Bacillati</taxon>
        <taxon>Bacillota</taxon>
        <taxon>Bacilli</taxon>
        <taxon>Lactobacillales</taxon>
        <taxon>Lactobacillaceae</taxon>
        <taxon>Liquorilactobacillus</taxon>
    </lineage>
</organism>
<feature type="active site" evidence="6">
    <location>
        <position position="70"/>
    </location>
</feature>
<comment type="similarity">
    <text evidence="5">Belongs to the peptidase C1 family.</text>
</comment>
<evidence type="ECO:0000256" key="6">
    <source>
        <dbReference type="PIRSR" id="PIRSR005700-1"/>
    </source>
</evidence>
<dbReference type="PATRIC" id="fig|1423801.4.peg.1155"/>
<keyword evidence="5" id="KW-0031">Aminopeptidase</keyword>
<keyword evidence="8" id="KW-1185">Reference proteome</keyword>
<dbReference type="GO" id="GO:0006508">
    <property type="term" value="P:proteolysis"/>
    <property type="evidence" value="ECO:0007669"/>
    <property type="project" value="UniProtKB-KW"/>
</dbReference>
<sequence>MKKDITQANLERFRTALKGRKVNAVVARAVQQNGVNAASENIAAKQDLTRVFSIELPTGKVTNQKKSGRCWLFSTLNTLRHQFAEQYQIKDFQFSQNYNSFYDRLEKANHFYEEVLATAAQPLASRIVQHLFAGPDDDGGQWANAAALIEKYGVVPQDVMPETYNSEKTAEISDVLSLKLRKDGLKLRELVNAQAAQQEIVAAKEQFLEEVYRMLVYAFGEPPTVFDFEYRDDEHKYHLDQALTPQRFFAKYVAWDFNDYVCLTNAPDHELGQVYSLPSQDYIFNGQKIAFVNTELAVLKEAAIAQLKAGQSVWFGNDVTKDLERTQGILAPAFHERSALFDVGLQLTKAQRLQTGEAHVSHAMTLVGVDVIAGHPTKWKVENSWGEKIGDQGYFVMSAQWFDDYVYEVIVNQKYLKDAQRRLLQQKKIELAPWDSLA</sequence>
<dbReference type="Proteomes" id="UP000051166">
    <property type="component" value="Unassembled WGS sequence"/>
</dbReference>
<dbReference type="PROSITE" id="PS00639">
    <property type="entry name" value="THIOL_PROTEASE_HIS"/>
    <property type="match status" value="1"/>
</dbReference>
<dbReference type="InterPro" id="IPR000169">
    <property type="entry name" value="Pept_cys_AS"/>
</dbReference>
<dbReference type="SUPFAM" id="SSF54001">
    <property type="entry name" value="Cysteine proteinases"/>
    <property type="match status" value="1"/>
</dbReference>
<dbReference type="CDD" id="cd00585">
    <property type="entry name" value="Peptidase_C1B"/>
    <property type="match status" value="1"/>
</dbReference>
<keyword evidence="3 5" id="KW-0378">Hydrolase</keyword>
<dbReference type="PANTHER" id="PTHR10363">
    <property type="entry name" value="BLEOMYCIN HYDROLASE"/>
    <property type="match status" value="1"/>
</dbReference>
<proteinExistence type="inferred from homology"/>
<dbReference type="PIRSF" id="PIRSF005700">
    <property type="entry name" value="PepC"/>
    <property type="match status" value="1"/>
</dbReference>
<feature type="active site" evidence="6">
    <location>
        <position position="362"/>
    </location>
</feature>
<keyword evidence="4 5" id="KW-0788">Thiol protease</keyword>
<reference evidence="7 8" key="1">
    <citation type="journal article" date="2015" name="Genome Announc.">
        <title>Expanding the biotechnology potential of lactobacilli through comparative genomics of 213 strains and associated genera.</title>
        <authorList>
            <person name="Sun Z."/>
            <person name="Harris H.M."/>
            <person name="McCann A."/>
            <person name="Guo C."/>
            <person name="Argimon S."/>
            <person name="Zhang W."/>
            <person name="Yang X."/>
            <person name="Jeffery I.B."/>
            <person name="Cooney J.C."/>
            <person name="Kagawa T.F."/>
            <person name="Liu W."/>
            <person name="Song Y."/>
            <person name="Salvetti E."/>
            <person name="Wrobel A."/>
            <person name="Rasinkangas P."/>
            <person name="Parkhill J."/>
            <person name="Rea M.C."/>
            <person name="O'Sullivan O."/>
            <person name="Ritari J."/>
            <person name="Douillard F.P."/>
            <person name="Paul Ross R."/>
            <person name="Yang R."/>
            <person name="Briner A.E."/>
            <person name="Felis G.E."/>
            <person name="de Vos W.M."/>
            <person name="Barrangou R."/>
            <person name="Klaenhammer T.R."/>
            <person name="Caufield P.W."/>
            <person name="Cui Y."/>
            <person name="Zhang H."/>
            <person name="O'Toole P.W."/>
        </authorList>
    </citation>
    <scope>NUCLEOTIDE SEQUENCE [LARGE SCALE GENOMIC DNA]</scope>
    <source>
        <strain evidence="7 8">DSM 16230</strain>
    </source>
</reference>
<dbReference type="Pfam" id="PF03051">
    <property type="entry name" value="Peptidase_C1_2"/>
    <property type="match status" value="1"/>
</dbReference>
<dbReference type="AlphaFoldDB" id="A0A0R1V4I5"/>
<dbReference type="PROSITE" id="PS00139">
    <property type="entry name" value="THIOL_PROTEASE_CYS"/>
    <property type="match status" value="1"/>
</dbReference>
<evidence type="ECO:0000256" key="4">
    <source>
        <dbReference type="ARBA" id="ARBA00022807"/>
    </source>
</evidence>
<name>A0A0R1V4I5_9LACO</name>
<dbReference type="EMBL" id="AZFQ01000049">
    <property type="protein sequence ID" value="KRL97765.1"/>
    <property type="molecule type" value="Genomic_DNA"/>
</dbReference>
<accession>A0A0R1V4I5</accession>
<dbReference type="GO" id="GO:0005737">
    <property type="term" value="C:cytoplasm"/>
    <property type="evidence" value="ECO:0007669"/>
    <property type="project" value="UniProtKB-SubCell"/>
</dbReference>
<protein>
    <recommendedName>
        <fullName evidence="5">Aminopeptidase</fullName>
    </recommendedName>
</protein>
<comment type="subcellular location">
    <subcellularLocation>
        <location evidence="1">Cytoplasm</location>
    </subcellularLocation>
</comment>
<evidence type="ECO:0000313" key="7">
    <source>
        <dbReference type="EMBL" id="KRL97765.1"/>
    </source>
</evidence>
<dbReference type="InterPro" id="IPR038765">
    <property type="entry name" value="Papain-like_cys_pep_sf"/>
</dbReference>
<dbReference type="PANTHER" id="PTHR10363:SF2">
    <property type="entry name" value="BLEOMYCIN HYDROLASE"/>
    <property type="match status" value="1"/>
</dbReference>
<evidence type="ECO:0000256" key="3">
    <source>
        <dbReference type="ARBA" id="ARBA00022801"/>
    </source>
</evidence>
<keyword evidence="2 5" id="KW-0645">Protease</keyword>
<dbReference type="OrthoDB" id="1111399at2"/>
<dbReference type="RefSeq" id="WP_056961052.1">
    <property type="nucleotide sequence ID" value="NZ_AZFQ01000049.1"/>
</dbReference>
<evidence type="ECO:0000313" key="8">
    <source>
        <dbReference type="Proteomes" id="UP000051166"/>
    </source>
</evidence>